<feature type="compositionally biased region" description="Low complexity" evidence="1">
    <location>
        <begin position="130"/>
        <end position="140"/>
    </location>
</feature>
<dbReference type="Proteomes" id="UP001153069">
    <property type="component" value="Unassembled WGS sequence"/>
</dbReference>
<feature type="region of interest" description="Disordered" evidence="1">
    <location>
        <begin position="629"/>
        <end position="652"/>
    </location>
</feature>
<feature type="region of interest" description="Disordered" evidence="1">
    <location>
        <begin position="130"/>
        <end position="163"/>
    </location>
</feature>
<feature type="compositionally biased region" description="Low complexity" evidence="1">
    <location>
        <begin position="30"/>
        <end position="47"/>
    </location>
</feature>
<feature type="region of interest" description="Disordered" evidence="1">
    <location>
        <begin position="974"/>
        <end position="1205"/>
    </location>
</feature>
<evidence type="ECO:0000313" key="2">
    <source>
        <dbReference type="EMBL" id="CAB9517277.1"/>
    </source>
</evidence>
<comment type="caution">
    <text evidence="2">The sequence shown here is derived from an EMBL/GenBank/DDBJ whole genome shotgun (WGS) entry which is preliminary data.</text>
</comment>
<dbReference type="GO" id="GO:0042147">
    <property type="term" value="P:retrograde transport, endosome to Golgi"/>
    <property type="evidence" value="ECO:0007669"/>
    <property type="project" value="InterPro"/>
</dbReference>
<dbReference type="Gene3D" id="1.10.472.80">
    <property type="entry name" value="Ypt/Rab-GAP domain of gyp1p, domain 3"/>
    <property type="match status" value="1"/>
</dbReference>
<feature type="compositionally biased region" description="Low complexity" evidence="1">
    <location>
        <begin position="294"/>
        <end position="318"/>
    </location>
</feature>
<proteinExistence type="predicted"/>
<feature type="compositionally biased region" description="Basic and acidic residues" evidence="1">
    <location>
        <begin position="142"/>
        <end position="159"/>
    </location>
</feature>
<name>A0A9N8EA15_9STRA</name>
<reference evidence="2" key="1">
    <citation type="submission" date="2020-06" db="EMBL/GenBank/DDBJ databases">
        <authorList>
            <consortium name="Plant Systems Biology data submission"/>
        </authorList>
    </citation>
    <scope>NUCLEOTIDE SEQUENCE</scope>
    <source>
        <strain evidence="2">D6</strain>
    </source>
</reference>
<feature type="region of interest" description="Disordered" evidence="1">
    <location>
        <begin position="22"/>
        <end position="104"/>
    </location>
</feature>
<protein>
    <submittedName>
        <fullName evidence="2">Uncharacterized protein</fullName>
    </submittedName>
</protein>
<feature type="compositionally biased region" description="Low complexity" evidence="1">
    <location>
        <begin position="1035"/>
        <end position="1060"/>
    </location>
</feature>
<sequence>MATGGDDDDDFDDEMADLFSFGVDAASPRSSATETAVATAPAPGPSTKADPPVDDLDDLFQQDDESDDSFLKMLNEQPLKLPTTSTGTSTAADATTTNDPETQDILNWLEEDDTDADALLAAVADESAQKVTTAQEAQKQQKQREAEAQQKQEQEEPPKTKAIVAPTFSSLKEALESSQSTKLQIMEQWEQTAHCSLQDDPSLRPLLWSRIICNKSIPELEASSLADSFQQFLTQQQSTRNNNPNNKNNEQLETWIRTESAKLAPRIVRANGNMTVNQAEEALQSILLYHYHNSNNSNSNNNSSTPTDTDTDSTTTTTAGNSIIMDPLLPPVICAILSAGVPKLATPVLMSHITPNYMPFLALTPQERTEASKLLHSQFYLLACYHLPDLVYHLDRYVPGWYWAIQQQQPQDEKENDNNKKTNFQQQGVIPPSWLMTHLVGESSCSNSSFLLDPDRVLQLLDLVFTNENNSLRFFLVLAVLEQHSDHWLELTGEELLQALHHNLQDSTHRVSMDEWHARAKSMKAATPDSVVDKLRTAEDESVRAAFQARQERSEAALKARLQAEATAHRLAQEQKAEEARTRLTRARLVAFYRRFNPTKEQNVDKIMETYKDRMGELDAKLKKKYGVGFNPALKPKSNNNKQQQPKKTMAEAANDSMKKTMASMNYGMKSLTTMSGRRKHDNPLNDDERQDTDAMRIKEHRVSVSVKVGETLPYICMSREQANDIRRVCLQKDLPMPLRFYLVDSRSDLLAEQQGRFPTAARLAPETLMDPELLQKYEDSFEAVRGSFHICVMGEGYSAIPALYGQKLTPNLEEYMREDESRTNNCALFFVKRGFPFVSVLEGGFASAHAWLVREGPKKGFDVKSLLVDYNTDVSLFGQMEKIRMEQKGQAVYKTQRALHNLLETSMATLVRGKMQLEGSFAQEVQATVAANNSNNNKKSTIGAATLQDETAGGGGITSFTSFFGRRQQVAAVDNNKAPPKQDPPADNKDKAEATTNNNISKTNPPAPVPAAQQAPQNRFSKWRQAAASAIQETAQQPAAPASAATTTPQNQQQPQQAKPKPPAPTGNRFGGFGGLLNRSTSQDTDPNNSAQTKPQPAMRRNPFARFGGGAAATTEPAKGAAASGFGGFMKAAPGFGRNAPTENAAANKPNTTTAPTKQQQPPASATIVQIPPKPDAPKGNEESISFENGEAKEKNATPKVRPV</sequence>
<dbReference type="EMBL" id="CAICTM010000844">
    <property type="protein sequence ID" value="CAB9517277.1"/>
    <property type="molecule type" value="Genomic_DNA"/>
</dbReference>
<accession>A0A9N8EA15</accession>
<dbReference type="PANTHER" id="PTHR13297:SF5">
    <property type="entry name" value="TBC1 DOMAIN FAMILY MEMBER 23"/>
    <property type="match status" value="1"/>
</dbReference>
<dbReference type="GO" id="GO:0099041">
    <property type="term" value="P:vesicle tethering to Golgi"/>
    <property type="evidence" value="ECO:0007669"/>
    <property type="project" value="TreeGrafter"/>
</dbReference>
<keyword evidence="3" id="KW-1185">Reference proteome</keyword>
<organism evidence="2 3">
    <name type="scientific">Seminavis robusta</name>
    <dbReference type="NCBI Taxonomy" id="568900"/>
    <lineage>
        <taxon>Eukaryota</taxon>
        <taxon>Sar</taxon>
        <taxon>Stramenopiles</taxon>
        <taxon>Ochrophyta</taxon>
        <taxon>Bacillariophyta</taxon>
        <taxon>Bacillariophyceae</taxon>
        <taxon>Bacillariophycidae</taxon>
        <taxon>Naviculales</taxon>
        <taxon>Naviculaceae</taxon>
        <taxon>Seminavis</taxon>
    </lineage>
</organism>
<feature type="region of interest" description="Disordered" evidence="1">
    <location>
        <begin position="294"/>
        <end position="321"/>
    </location>
</feature>
<dbReference type="AlphaFoldDB" id="A0A9N8EA15"/>
<feature type="compositionally biased region" description="Basic and acidic residues" evidence="1">
    <location>
        <begin position="985"/>
        <end position="994"/>
    </location>
</feature>
<feature type="compositionally biased region" description="Polar residues" evidence="1">
    <location>
        <begin position="1081"/>
        <end position="1096"/>
    </location>
</feature>
<feature type="compositionally biased region" description="Acidic residues" evidence="1">
    <location>
        <begin position="52"/>
        <end position="68"/>
    </location>
</feature>
<feature type="compositionally biased region" description="Low complexity" evidence="1">
    <location>
        <begin position="1113"/>
        <end position="1168"/>
    </location>
</feature>
<feature type="compositionally biased region" description="Polar residues" evidence="1">
    <location>
        <begin position="995"/>
        <end position="1005"/>
    </location>
</feature>
<feature type="compositionally biased region" description="Low complexity" evidence="1">
    <location>
        <begin position="83"/>
        <end position="97"/>
    </location>
</feature>
<feature type="compositionally biased region" description="Low complexity" evidence="1">
    <location>
        <begin position="635"/>
        <end position="648"/>
    </location>
</feature>
<dbReference type="GO" id="GO:0005829">
    <property type="term" value="C:cytosol"/>
    <property type="evidence" value="ECO:0007669"/>
    <property type="project" value="GOC"/>
</dbReference>
<evidence type="ECO:0000313" key="3">
    <source>
        <dbReference type="Proteomes" id="UP001153069"/>
    </source>
</evidence>
<dbReference type="GO" id="GO:0005802">
    <property type="term" value="C:trans-Golgi network"/>
    <property type="evidence" value="ECO:0007669"/>
    <property type="project" value="TreeGrafter"/>
</dbReference>
<dbReference type="InterPro" id="IPR039755">
    <property type="entry name" value="TBC1D23"/>
</dbReference>
<dbReference type="OrthoDB" id="73307at2759"/>
<gene>
    <name evidence="2" type="ORF">SEMRO_845_G210040.1</name>
</gene>
<dbReference type="PANTHER" id="PTHR13297">
    <property type="entry name" value="TBC1 DOMAIN FAMILY MEMBER 23-RELATED"/>
    <property type="match status" value="1"/>
</dbReference>
<evidence type="ECO:0000256" key="1">
    <source>
        <dbReference type="SAM" id="MobiDB-lite"/>
    </source>
</evidence>